<dbReference type="Gene3D" id="1.20.58.70">
    <property type="match status" value="1"/>
</dbReference>
<organism evidence="11 12">
    <name type="scientific">Populus deltoides</name>
    <name type="common">Eastern poplar</name>
    <name type="synonym">Eastern cottonwood</name>
    <dbReference type="NCBI Taxonomy" id="3696"/>
    <lineage>
        <taxon>Eukaryota</taxon>
        <taxon>Viridiplantae</taxon>
        <taxon>Streptophyta</taxon>
        <taxon>Embryophyta</taxon>
        <taxon>Tracheophyta</taxon>
        <taxon>Spermatophyta</taxon>
        <taxon>Magnoliopsida</taxon>
        <taxon>eudicotyledons</taxon>
        <taxon>Gunneridae</taxon>
        <taxon>Pentapetalae</taxon>
        <taxon>rosids</taxon>
        <taxon>fabids</taxon>
        <taxon>Malpighiales</taxon>
        <taxon>Salicaceae</taxon>
        <taxon>Saliceae</taxon>
        <taxon>Populus</taxon>
    </lineage>
</organism>
<dbReference type="Pfam" id="PF00069">
    <property type="entry name" value="Pkinase"/>
    <property type="match status" value="1"/>
</dbReference>
<name>A0A8T2WHV0_POPDE</name>
<evidence type="ECO:0000256" key="1">
    <source>
        <dbReference type="ARBA" id="ARBA00004479"/>
    </source>
</evidence>
<evidence type="ECO:0000256" key="5">
    <source>
        <dbReference type="ARBA" id="ARBA00022990"/>
    </source>
</evidence>
<dbReference type="FunFam" id="3.30.200.20:FF:000610">
    <property type="entry name" value="Cysteine-rich receptor-like protein kinase 40"/>
    <property type="match status" value="1"/>
</dbReference>
<dbReference type="GO" id="GO:0005484">
    <property type="term" value="F:SNAP receptor activity"/>
    <property type="evidence" value="ECO:0007669"/>
    <property type="project" value="InterPro"/>
</dbReference>
<dbReference type="Proteomes" id="UP000807159">
    <property type="component" value="Chromosome 19"/>
</dbReference>
<gene>
    <name evidence="11" type="ORF">H0E87_030965</name>
</gene>
<dbReference type="InterPro" id="IPR000727">
    <property type="entry name" value="T_SNARE_dom"/>
</dbReference>
<dbReference type="GO" id="GO:0016192">
    <property type="term" value="P:vesicle-mediated transport"/>
    <property type="evidence" value="ECO:0007669"/>
    <property type="project" value="InterPro"/>
</dbReference>
<dbReference type="FunFam" id="1.20.58.70:FF:000003">
    <property type="entry name" value="Qa-SNARE, Sso1/Syntaxin1-type, SYP12A-group"/>
    <property type="match status" value="1"/>
</dbReference>
<dbReference type="CDD" id="cd15848">
    <property type="entry name" value="SNARE_syntaxin1-like"/>
    <property type="match status" value="1"/>
</dbReference>
<dbReference type="EMBL" id="JACEGQ020000019">
    <property type="protein sequence ID" value="KAH8480899.1"/>
    <property type="molecule type" value="Genomic_DNA"/>
</dbReference>
<dbReference type="GO" id="GO:0006886">
    <property type="term" value="P:intracellular protein transport"/>
    <property type="evidence" value="ECO:0007669"/>
    <property type="project" value="InterPro"/>
</dbReference>
<evidence type="ECO:0000256" key="7">
    <source>
        <dbReference type="RuleBase" id="RU003858"/>
    </source>
</evidence>
<dbReference type="Gene3D" id="1.10.510.10">
    <property type="entry name" value="Transferase(Phosphotransferase) domain 1"/>
    <property type="match status" value="1"/>
</dbReference>
<reference evidence="11" key="1">
    <citation type="journal article" date="2021" name="J. Hered.">
        <title>Genome Assembly of Salicaceae Populus deltoides (Eastern Cottonwood) I-69 Based on Nanopore Sequencing and Hi-C Technologies.</title>
        <authorList>
            <person name="Bai S."/>
            <person name="Wu H."/>
            <person name="Zhang J."/>
            <person name="Pan Z."/>
            <person name="Zhao W."/>
            <person name="Li Z."/>
            <person name="Tong C."/>
        </authorList>
    </citation>
    <scope>NUCLEOTIDE SEQUENCE</scope>
    <source>
        <tissue evidence="11">Leaf</tissue>
    </source>
</reference>
<keyword evidence="6 8" id="KW-0175">Coiled coil</keyword>
<dbReference type="InterPro" id="IPR051824">
    <property type="entry name" value="LRR_Rcpt-Like_S/T_Kinase"/>
</dbReference>
<dbReference type="PANTHER" id="PTHR48006">
    <property type="entry name" value="LEUCINE-RICH REPEAT-CONTAINING PROTEIN DDB_G0281931-RELATED"/>
    <property type="match status" value="1"/>
</dbReference>
<dbReference type="Pfam" id="PF00804">
    <property type="entry name" value="Syntaxin"/>
    <property type="match status" value="1"/>
</dbReference>
<evidence type="ECO:0000256" key="6">
    <source>
        <dbReference type="ARBA" id="ARBA00023054"/>
    </source>
</evidence>
<dbReference type="SMART" id="SM00503">
    <property type="entry name" value="SynN"/>
    <property type="match status" value="1"/>
</dbReference>
<evidence type="ECO:0000256" key="4">
    <source>
        <dbReference type="ARBA" id="ARBA00022927"/>
    </source>
</evidence>
<dbReference type="GO" id="GO:0004672">
    <property type="term" value="F:protein kinase activity"/>
    <property type="evidence" value="ECO:0007669"/>
    <property type="project" value="InterPro"/>
</dbReference>
<dbReference type="InterPro" id="IPR006011">
    <property type="entry name" value="Syntaxin_N"/>
</dbReference>
<dbReference type="PANTHER" id="PTHR48006:SF96">
    <property type="entry name" value="PROTEIN KINASE DOMAIN-CONTAINING PROTEIN"/>
    <property type="match status" value="1"/>
</dbReference>
<dbReference type="SMART" id="SM00397">
    <property type="entry name" value="t_SNARE"/>
    <property type="match status" value="1"/>
</dbReference>
<keyword evidence="12" id="KW-1185">Reference proteome</keyword>
<evidence type="ECO:0000256" key="2">
    <source>
        <dbReference type="ARBA" id="ARBA00009063"/>
    </source>
</evidence>
<dbReference type="GO" id="GO:0016020">
    <property type="term" value="C:membrane"/>
    <property type="evidence" value="ECO:0007669"/>
    <property type="project" value="UniProtKB-SubCell"/>
</dbReference>
<comment type="caution">
    <text evidence="11">The sequence shown here is derived from an EMBL/GenBank/DDBJ whole genome shotgun (WGS) entry which is preliminary data.</text>
</comment>
<dbReference type="PROSITE" id="PS50192">
    <property type="entry name" value="T_SNARE"/>
    <property type="match status" value="1"/>
</dbReference>
<dbReference type="SMART" id="SM00220">
    <property type="entry name" value="S_TKc"/>
    <property type="match status" value="1"/>
</dbReference>
<dbReference type="InterPro" id="IPR008271">
    <property type="entry name" value="Ser/Thr_kinase_AS"/>
</dbReference>
<dbReference type="InterPro" id="IPR010989">
    <property type="entry name" value="SNARE"/>
</dbReference>
<dbReference type="SUPFAM" id="SSF56112">
    <property type="entry name" value="Protein kinase-like (PK-like)"/>
    <property type="match status" value="1"/>
</dbReference>
<evidence type="ECO:0000256" key="8">
    <source>
        <dbReference type="SAM" id="Coils"/>
    </source>
</evidence>
<dbReference type="Gene3D" id="3.30.200.20">
    <property type="entry name" value="Phosphorylase Kinase, domain 1"/>
    <property type="match status" value="1"/>
</dbReference>
<comment type="similarity">
    <text evidence="2 7">Belongs to the syntaxin family.</text>
</comment>
<dbReference type="InterPro" id="IPR000719">
    <property type="entry name" value="Prot_kinase_dom"/>
</dbReference>
<dbReference type="InterPro" id="IPR006012">
    <property type="entry name" value="Syntaxin/epimorphin_CS"/>
</dbReference>
<feature type="domain" description="Protein kinase" evidence="9">
    <location>
        <begin position="743"/>
        <end position="1014"/>
    </location>
</feature>
<keyword evidence="5" id="KW-0007">Acetylation</keyword>
<comment type="subcellular location">
    <subcellularLocation>
        <location evidence="1">Membrane</location>
        <topology evidence="1">Single-pass type I membrane protein</topology>
    </subcellularLocation>
</comment>
<dbReference type="AlphaFoldDB" id="A0A8T2WHV0"/>
<dbReference type="Gene3D" id="1.20.5.110">
    <property type="match status" value="1"/>
</dbReference>
<evidence type="ECO:0000313" key="11">
    <source>
        <dbReference type="EMBL" id="KAH8480899.1"/>
    </source>
</evidence>
<dbReference type="PROSITE" id="PS00108">
    <property type="entry name" value="PROTEIN_KINASE_ST"/>
    <property type="match status" value="1"/>
</dbReference>
<evidence type="ECO:0000259" key="9">
    <source>
        <dbReference type="PROSITE" id="PS50011"/>
    </source>
</evidence>
<dbReference type="InterPro" id="IPR011009">
    <property type="entry name" value="Kinase-like_dom_sf"/>
</dbReference>
<dbReference type="GO" id="GO:0005524">
    <property type="term" value="F:ATP binding"/>
    <property type="evidence" value="ECO:0007669"/>
    <property type="project" value="InterPro"/>
</dbReference>
<dbReference type="Pfam" id="PF05739">
    <property type="entry name" value="SNARE"/>
    <property type="match status" value="1"/>
</dbReference>
<sequence length="1026" mass="116143">MNDLMTKSFMSYVDLKKEAMKDLEAGPDHDLEMANASNTMDSNLGLFLEEAEDVKKEMRSIREILDQLQEANEESKSLHKHEALKSIRNKINADIVKGLKKARSIKTQLEEMDRANAANRRLSGYKEGTPIYRTRVAVTNCLRKKLKELMMDFQALRQKMMIEYKDTVGRRYFTVTGEYPDEEVIDKIISDGNGGEEFLKRAIQEHGKGKVLETVVEIQDRHDAAKEIEKSLLELHQVFLDMAVMVEAQGEQMDDIEHHVLNASHYVKDGTKELKSAKDHQKSSRKWMCIEKHDPSSFFTFVWVRFWSNFMIQCKSIAGYTGSCTNLCTVDRVKKPVSGVRILQDKFPTSLLDSFLTRMAGSGTEFPNIRLLRQNKIIGHPTTQKLKLTERGLFVLKEMPPFALQAMCNEYVSASISRERTELTWHSSAVWRQATLAAQDEFAMHFANSSLTITSWRGFLSSTKLAFLHTTIFFFHVLSSDGFPSLNGTSGNCVLDFKEFPYEPTGECIGHQEKIKDWDSFSTTLCCRNLLNDLTKLLASRAISSTNVDILLPKDQWMECIHGFPGQNSVSPASCGFDDLYNERSACSRFSLSSITEQWYYKKALASCTNFSSSYDYGCSSCIEAISDLRDYQIRTSNVSANDKKAKVVCGVAVLISVVAENLKNSAWIDDFYRCLPASDAFNEGYMQIKSIITLLLVFLLIKYVSKGKKKRPKPVIQSKEITTWSGLYRFSKAEIENAIKHSKVRKSLGRGSAGEVYKGVLPSGQAVAIKHIHKSNSCDSFQREVEGLSRVRHPNLVCLFGCCIEGDDRYLVYEYCAAGNLSQHLLSKHTVLTWERRVKILRDCALGLRYLHHFIDGCIVHRDIKLTNILLTENLEPKLSDFGLAKMLGMEESKVFTDVRGTMGYMDPEYMSNAKLTCASDIYSFGIVTLQLLSGQKVIELDLDSRDQLTRKAKDASAGKRPLTDFEDPRLNGKVNRVDFEAILQIAVLCVAKSSKGRPTIDDVFEEIDKAWKNTLAEMVRQSVL</sequence>
<dbReference type="CDD" id="cd00179">
    <property type="entry name" value="SynN"/>
    <property type="match status" value="1"/>
</dbReference>
<accession>A0A8T2WHV0</accession>
<keyword evidence="3" id="KW-0813">Transport</keyword>
<feature type="coiled-coil region" evidence="8">
    <location>
        <begin position="48"/>
        <end position="81"/>
    </location>
</feature>
<dbReference type="FunFam" id="1.10.510.10:FF:000530">
    <property type="entry name" value="probable receptor-like protein kinase At5g59700"/>
    <property type="match status" value="1"/>
</dbReference>
<dbReference type="PROSITE" id="PS00914">
    <property type="entry name" value="SYNTAXIN"/>
    <property type="match status" value="1"/>
</dbReference>
<dbReference type="SUPFAM" id="SSF47661">
    <property type="entry name" value="t-snare proteins"/>
    <property type="match status" value="1"/>
</dbReference>
<evidence type="ECO:0000313" key="12">
    <source>
        <dbReference type="Proteomes" id="UP000807159"/>
    </source>
</evidence>
<proteinExistence type="inferred from homology"/>
<evidence type="ECO:0000259" key="10">
    <source>
        <dbReference type="PROSITE" id="PS50192"/>
    </source>
</evidence>
<protein>
    <submittedName>
        <fullName evidence="11">Uncharacterized protein</fullName>
    </submittedName>
</protein>
<feature type="domain" description="T-SNARE coiled-coil homology" evidence="10">
    <location>
        <begin position="215"/>
        <end position="277"/>
    </location>
</feature>
<evidence type="ECO:0000256" key="3">
    <source>
        <dbReference type="ARBA" id="ARBA00022448"/>
    </source>
</evidence>
<dbReference type="PROSITE" id="PS50011">
    <property type="entry name" value="PROTEIN_KINASE_DOM"/>
    <property type="match status" value="1"/>
</dbReference>
<keyword evidence="4" id="KW-0653">Protein transport</keyword>
<dbReference type="FunFam" id="1.20.5.110:FF:000008">
    <property type="entry name" value="Syntaxin 132"/>
    <property type="match status" value="1"/>
</dbReference>